<dbReference type="AlphaFoldDB" id="A0A0E9VZD3"/>
<reference evidence="1" key="1">
    <citation type="submission" date="2014-11" db="EMBL/GenBank/DDBJ databases">
        <authorList>
            <person name="Amaro Gonzalez C."/>
        </authorList>
    </citation>
    <scope>NUCLEOTIDE SEQUENCE</scope>
</reference>
<name>A0A0E9VZD3_ANGAN</name>
<organism evidence="1">
    <name type="scientific">Anguilla anguilla</name>
    <name type="common">European freshwater eel</name>
    <name type="synonym">Muraena anguilla</name>
    <dbReference type="NCBI Taxonomy" id="7936"/>
    <lineage>
        <taxon>Eukaryota</taxon>
        <taxon>Metazoa</taxon>
        <taxon>Chordata</taxon>
        <taxon>Craniata</taxon>
        <taxon>Vertebrata</taxon>
        <taxon>Euteleostomi</taxon>
        <taxon>Actinopterygii</taxon>
        <taxon>Neopterygii</taxon>
        <taxon>Teleostei</taxon>
        <taxon>Anguilliformes</taxon>
        <taxon>Anguillidae</taxon>
        <taxon>Anguilla</taxon>
    </lineage>
</organism>
<sequence>MLSTNSCEQRQLGRWNKDPTFCLFPESVPWAILKLVLPISQWTTMGSRVPCNSGSHPGRLRRKRMGISRGLVREGWSLS</sequence>
<protein>
    <submittedName>
        <fullName evidence="1">Uncharacterized protein</fullName>
    </submittedName>
</protein>
<proteinExistence type="predicted"/>
<reference evidence="1" key="2">
    <citation type="journal article" date="2015" name="Fish Shellfish Immunol.">
        <title>Early steps in the European eel (Anguilla anguilla)-Vibrio vulnificus interaction in the gills: Role of the RtxA13 toxin.</title>
        <authorList>
            <person name="Callol A."/>
            <person name="Pajuelo D."/>
            <person name="Ebbesson L."/>
            <person name="Teles M."/>
            <person name="MacKenzie S."/>
            <person name="Amaro C."/>
        </authorList>
    </citation>
    <scope>NUCLEOTIDE SEQUENCE</scope>
</reference>
<dbReference type="EMBL" id="GBXM01025161">
    <property type="protein sequence ID" value="JAH83416.1"/>
    <property type="molecule type" value="Transcribed_RNA"/>
</dbReference>
<accession>A0A0E9VZD3</accession>
<evidence type="ECO:0000313" key="1">
    <source>
        <dbReference type="EMBL" id="JAH83416.1"/>
    </source>
</evidence>